<proteinExistence type="predicted"/>
<dbReference type="Pfam" id="PF05232">
    <property type="entry name" value="BTP"/>
    <property type="match status" value="2"/>
</dbReference>
<evidence type="ECO:0000313" key="4">
    <source>
        <dbReference type="Proteomes" id="UP000193427"/>
    </source>
</evidence>
<dbReference type="InterPro" id="IPR007896">
    <property type="entry name" value="BTP_bacteria"/>
</dbReference>
<dbReference type="RefSeq" id="WP_085751325.1">
    <property type="nucleotide sequence ID" value="NZ_BSPR01000004.1"/>
</dbReference>
<keyword evidence="1" id="KW-1133">Transmembrane helix</keyword>
<feature type="domain" description="Chlorhexidine efflux transporter" evidence="2">
    <location>
        <begin position="71"/>
        <end position="133"/>
    </location>
</feature>
<feature type="transmembrane region" description="Helical" evidence="1">
    <location>
        <begin position="12"/>
        <end position="31"/>
    </location>
</feature>
<dbReference type="OrthoDB" id="1631120at2"/>
<dbReference type="EMBL" id="CP015118">
    <property type="protein sequence ID" value="ARN21045.1"/>
    <property type="molecule type" value="Genomic_DNA"/>
</dbReference>
<evidence type="ECO:0000256" key="1">
    <source>
        <dbReference type="SAM" id="Phobius"/>
    </source>
</evidence>
<sequence length="146" mass="15901">MQGKTRKVVYLALYEAIAIVMAGTGLSLMSGQGALQSGALAVVTSAIAVVWNLTFNHLFERWESRQAVRGRSVARRIAHAVLFEAGLVAMLVPTIAWWYGVDLWTALIMDISLVVFFLVYTFVFSWCFDKVFGLPASAQGPAGQAA</sequence>
<keyword evidence="1" id="KW-0812">Transmembrane</keyword>
<reference evidence="3 4" key="1">
    <citation type="submission" date="2016-04" db="EMBL/GenBank/DDBJ databases">
        <title>Complete genome sequence of natural rubber-degrading, novel Gram-negative bacterium, Rhizobacter gummiphilus strain NS21.</title>
        <authorList>
            <person name="Tabata M."/>
            <person name="Kasai D."/>
            <person name="Fukuda M."/>
        </authorList>
    </citation>
    <scope>NUCLEOTIDE SEQUENCE [LARGE SCALE GENOMIC DNA]</scope>
    <source>
        <strain evidence="3 4">NS21</strain>
    </source>
</reference>
<feature type="transmembrane region" description="Helical" evidence="1">
    <location>
        <begin position="37"/>
        <end position="59"/>
    </location>
</feature>
<dbReference type="InterPro" id="IPR058208">
    <property type="entry name" value="PACE"/>
</dbReference>
<dbReference type="KEGG" id="rgu:A4W93_14720"/>
<keyword evidence="1" id="KW-0472">Membrane</keyword>
<dbReference type="Proteomes" id="UP000193427">
    <property type="component" value="Chromosome"/>
</dbReference>
<feature type="transmembrane region" description="Helical" evidence="1">
    <location>
        <begin position="80"/>
        <end position="100"/>
    </location>
</feature>
<feature type="transmembrane region" description="Helical" evidence="1">
    <location>
        <begin position="106"/>
        <end position="128"/>
    </location>
</feature>
<gene>
    <name evidence="3" type="ORF">A4W93_14720</name>
</gene>
<evidence type="ECO:0000259" key="2">
    <source>
        <dbReference type="Pfam" id="PF05232"/>
    </source>
</evidence>
<evidence type="ECO:0000313" key="3">
    <source>
        <dbReference type="EMBL" id="ARN21045.1"/>
    </source>
</evidence>
<keyword evidence="4" id="KW-1185">Reference proteome</keyword>
<dbReference type="AlphaFoldDB" id="A0A1W6L9T4"/>
<organism evidence="3 4">
    <name type="scientific">Piscinibacter gummiphilus</name>
    <dbReference type="NCBI Taxonomy" id="946333"/>
    <lineage>
        <taxon>Bacteria</taxon>
        <taxon>Pseudomonadati</taxon>
        <taxon>Pseudomonadota</taxon>
        <taxon>Betaproteobacteria</taxon>
        <taxon>Burkholderiales</taxon>
        <taxon>Sphaerotilaceae</taxon>
        <taxon>Piscinibacter</taxon>
    </lineage>
</organism>
<feature type="domain" description="Chlorhexidine efflux transporter" evidence="2">
    <location>
        <begin position="5"/>
        <end position="65"/>
    </location>
</feature>
<accession>A0A1W6L9T4</accession>
<name>A0A1W6L9T4_9BURK</name>
<dbReference type="NCBIfam" id="NF033664">
    <property type="entry name" value="PACE_transport"/>
    <property type="match status" value="1"/>
</dbReference>
<protein>
    <recommendedName>
        <fullName evidence="2">Chlorhexidine efflux transporter domain-containing protein</fullName>
    </recommendedName>
</protein>